<comment type="caution">
    <text evidence="6">The sequence shown here is derived from an EMBL/GenBank/DDBJ whole genome shotgun (WGS) entry which is preliminary data.</text>
</comment>
<dbReference type="Gene3D" id="3.40.50.2300">
    <property type="match status" value="1"/>
</dbReference>
<feature type="modified residue" description="4-aspartylphosphate" evidence="2">
    <location>
        <position position="53"/>
    </location>
</feature>
<name>A0A3N0VGI2_9GAMM</name>
<evidence type="ECO:0000256" key="3">
    <source>
        <dbReference type="SAM" id="Coils"/>
    </source>
</evidence>
<dbReference type="SMART" id="SM00448">
    <property type="entry name" value="REC"/>
    <property type="match status" value="1"/>
</dbReference>
<dbReference type="AlphaFoldDB" id="A0A3N0VGI2"/>
<evidence type="ECO:0000256" key="1">
    <source>
        <dbReference type="ARBA" id="ARBA00022553"/>
    </source>
</evidence>
<feature type="domain" description="Response regulatory" evidence="5">
    <location>
        <begin position="4"/>
        <end position="120"/>
    </location>
</feature>
<evidence type="ECO:0000313" key="7">
    <source>
        <dbReference type="Proteomes" id="UP000282106"/>
    </source>
</evidence>
<feature type="coiled-coil region" evidence="3">
    <location>
        <begin position="224"/>
        <end position="327"/>
    </location>
</feature>
<evidence type="ECO:0000313" key="6">
    <source>
        <dbReference type="EMBL" id="ROH91802.1"/>
    </source>
</evidence>
<protein>
    <submittedName>
        <fullName evidence="6">Response regulator</fullName>
    </submittedName>
</protein>
<dbReference type="SUPFAM" id="SSF52172">
    <property type="entry name" value="CheY-like"/>
    <property type="match status" value="1"/>
</dbReference>
<feature type="region of interest" description="Disordered" evidence="4">
    <location>
        <begin position="193"/>
        <end position="224"/>
    </location>
</feature>
<dbReference type="RefSeq" id="WP_123210846.1">
    <property type="nucleotide sequence ID" value="NZ_RJVO01000002.1"/>
</dbReference>
<dbReference type="InterPro" id="IPR011006">
    <property type="entry name" value="CheY-like_superfamily"/>
</dbReference>
<keyword evidence="1 2" id="KW-0597">Phosphoprotein</keyword>
<dbReference type="Pfam" id="PF00072">
    <property type="entry name" value="Response_reg"/>
    <property type="match status" value="1"/>
</dbReference>
<dbReference type="PROSITE" id="PS50110">
    <property type="entry name" value="RESPONSE_REGULATORY"/>
    <property type="match status" value="1"/>
</dbReference>
<keyword evidence="7" id="KW-1185">Reference proteome</keyword>
<evidence type="ECO:0000256" key="4">
    <source>
        <dbReference type="SAM" id="MobiDB-lite"/>
    </source>
</evidence>
<dbReference type="InterPro" id="IPR001789">
    <property type="entry name" value="Sig_transdc_resp-reg_receiver"/>
</dbReference>
<dbReference type="InterPro" id="IPR050595">
    <property type="entry name" value="Bact_response_regulator"/>
</dbReference>
<dbReference type="EMBL" id="RJVO01000002">
    <property type="protein sequence ID" value="ROH91802.1"/>
    <property type="molecule type" value="Genomic_DNA"/>
</dbReference>
<dbReference type="Proteomes" id="UP000282106">
    <property type="component" value="Unassembled WGS sequence"/>
</dbReference>
<dbReference type="GO" id="GO:0000160">
    <property type="term" value="P:phosphorelay signal transduction system"/>
    <property type="evidence" value="ECO:0007669"/>
    <property type="project" value="InterPro"/>
</dbReference>
<evidence type="ECO:0000259" key="5">
    <source>
        <dbReference type="PROSITE" id="PS50110"/>
    </source>
</evidence>
<sequence length="360" mass="38721">MIKTALVVDDSKSARFALRKFLEGFNYKVNTADSAADAYRQLAGPLPDVVFLDHIMPGVDGFEALKVIRADPLTSALPVVICSSNEGEDFVHQAKLRGATDVLQKPPSPEQIAGVLANLSNQDADFASLAPRLQPEPAPAREAPSMMERLMAAIPAKSGTVTATPAPITPSKVQPIREPAVAIQQAVMKSLRDAMPQTSEPRPPARPELPAVPTLSSEAASPASDALEQLRLEAEARFAALREELLAEMQGLRQQLGQLNAGTGSEERLRNLAQEAAKSRTNALAQTLEQHLTSLQANLDAVLRAQNERLEQALQLVRQTAAEEAERVVMNAAQRIADQMTSSMLKTMGQQLSSLGRGSF</sequence>
<dbReference type="CDD" id="cd00156">
    <property type="entry name" value="REC"/>
    <property type="match status" value="1"/>
</dbReference>
<accession>A0A3N0VGI2</accession>
<reference evidence="6 7" key="1">
    <citation type="submission" date="2018-10" db="EMBL/GenBank/DDBJ databases">
        <authorList>
            <person name="Chen W.-M."/>
        </authorList>
    </citation>
    <scope>NUCLEOTIDE SEQUENCE [LARGE SCALE GENOMIC DNA]</scope>
    <source>
        <strain evidence="6 7">THS-13</strain>
    </source>
</reference>
<dbReference type="InParanoid" id="A0A3N0VGI2"/>
<dbReference type="PANTHER" id="PTHR44591">
    <property type="entry name" value="STRESS RESPONSE REGULATOR PROTEIN 1"/>
    <property type="match status" value="1"/>
</dbReference>
<dbReference type="PANTHER" id="PTHR44591:SF3">
    <property type="entry name" value="RESPONSE REGULATORY DOMAIN-CONTAINING PROTEIN"/>
    <property type="match status" value="1"/>
</dbReference>
<keyword evidence="3" id="KW-0175">Coiled coil</keyword>
<gene>
    <name evidence="6" type="ORF">ED208_05310</name>
</gene>
<proteinExistence type="predicted"/>
<organism evidence="6 7">
    <name type="scientific">Stagnimonas aquatica</name>
    <dbReference type="NCBI Taxonomy" id="2689987"/>
    <lineage>
        <taxon>Bacteria</taxon>
        <taxon>Pseudomonadati</taxon>
        <taxon>Pseudomonadota</taxon>
        <taxon>Gammaproteobacteria</taxon>
        <taxon>Nevskiales</taxon>
        <taxon>Nevskiaceae</taxon>
        <taxon>Stagnimonas</taxon>
    </lineage>
</organism>
<evidence type="ECO:0000256" key="2">
    <source>
        <dbReference type="PROSITE-ProRule" id="PRU00169"/>
    </source>
</evidence>